<evidence type="ECO:0000313" key="3">
    <source>
        <dbReference type="EMBL" id="KAF9455813.1"/>
    </source>
</evidence>
<feature type="coiled-coil region" evidence="1">
    <location>
        <begin position="994"/>
        <end position="1021"/>
    </location>
</feature>
<dbReference type="SUPFAM" id="SSF48452">
    <property type="entry name" value="TPR-like"/>
    <property type="match status" value="1"/>
</dbReference>
<organism evidence="3 4">
    <name type="scientific">Collybia nuda</name>
    <dbReference type="NCBI Taxonomy" id="64659"/>
    <lineage>
        <taxon>Eukaryota</taxon>
        <taxon>Fungi</taxon>
        <taxon>Dikarya</taxon>
        <taxon>Basidiomycota</taxon>
        <taxon>Agaricomycotina</taxon>
        <taxon>Agaricomycetes</taxon>
        <taxon>Agaricomycetidae</taxon>
        <taxon>Agaricales</taxon>
        <taxon>Tricholomatineae</taxon>
        <taxon>Clitocybaceae</taxon>
        <taxon>Collybia</taxon>
    </lineage>
</organism>
<dbReference type="Proteomes" id="UP000807353">
    <property type="component" value="Unassembled WGS sequence"/>
</dbReference>
<dbReference type="OrthoDB" id="9991317at2759"/>
<gene>
    <name evidence="3" type="ORF">BDZ94DRAFT_530156</name>
</gene>
<feature type="domain" description="CHAT" evidence="2">
    <location>
        <begin position="1155"/>
        <end position="1424"/>
    </location>
</feature>
<sequence>MALGDPGLGKCLDMLSILYFQQFKETQAIEDLKGRLRCSQAAVEVTPAGHTLLSGRYQSLAASYLEMYKETSDFGYLAAALRSENLYPTGVSAQHSKLPEDLQHLAASYLTMYKDTGDFHHLFSALKNGHASVHQASIHDPKLPLYQYNLTTFYLDMYYKTGDSGCLESALKYGHASVYEASTNDSELVGDMAALQSYDTIHQKINNSQHLKTPHSQAAVSIIPVVQPINPTFLHGLALSYHEKFKITGNIQDLEASLKYDCSAVLFTPLGDQTLSYYLQHLATNYATKFENRNQKQDLEVAQKFATGAVAALQRGHPDHTQCQLKLGNLYHRQIYGRPRSGTQKGLPEWYFVKYGEPGWLDYNKQLFGRLDEEEEEDDDGYEDMAVSELYIHNTPKYFDGLVSSYWHIHEKAEGIQDLEVALRPGHLAVDRLPIVYPDESIQDQDTALEFNQAFVDAAPADHSELPKHQKNLAVSYIRRYTRLGNASDLSTALQHGHAAIDAMNMDHPLFVQTHLDLARIYKVKYTATGDAEALETAISFSQTNLTLTSNLDSSSCRSELASCYQLKYQSVGNAQDLMCSFTNLYSGINTTPLGHPALSYYLQGLALSHLFHHSKTGEIHSLHDALKYGHATIDATYMGDYRIPHYQQKLSACYLAKYKATGDMENLEIALNYGILAKEETPEKHPELPKFHEQLIDCYETKYRRTGDIKDLYAAATCAKIALKETPPGHPNMPRYLYIIGILYHSNFQRDRNFDTWEVAINCCHTAVLKTPTGHPNLPEYQYGLALVHADMYRHIARPKDLKSALSFFQLATEGLSIGHSNLPRYQQGLGRTYQARYRKHEGLQDLRTAQKLFWAAIQGTPKGHYTLPSLQHDLALCYKYKYKQTKDPQNLTIALELYNSALQSITASPQLLWDIGIQYIKIATELRTPKILDICSSVLNILPSLLWLGSSINVRHETLIRQEVPAFISIAVNIALKSSQPQVAIEFFEQGLSTTHRQIQQLNRKYDSLENQLPDEAKKLRELSILLKQSSDEPHSLNYHVLAQDRKNLIDKIHTHPNFSDFLLPLKYPKLSMAAKHGPVILLNVNDTATDVIIMLSPTLPPLHFPLPEISSQVVQAYIKSLKGALRKLTEGGMSFPQATFNSPEHVLNDIKKWLWNMVVKPIFSVLQENGFSRGRLWWCPSGPFTNLPLHAAAPPTSKYIQSYTPTLDALVHSNSRLTQPDANDIFTAIGVIASEVPGWEHPLKSVEGELNIVGKLFQHQGQQLKDEQVSLSNVIQALHSSAWLHFSCHGEQDSNNPLESGLILHNTKLELGHILGIDLPKAKFAFLSACETAKGDGNLPNEAMHLAGGFIAAGFQGTIGTWWVMTDQDGPLVAELVYEKILGKDNIPDVRRAAEGLHLAVQTLRKNRARPSQWMPFIHMGI</sequence>
<dbReference type="Pfam" id="PF12770">
    <property type="entry name" value="CHAT"/>
    <property type="match status" value="1"/>
</dbReference>
<reference evidence="3" key="1">
    <citation type="submission" date="2020-11" db="EMBL/GenBank/DDBJ databases">
        <authorList>
            <consortium name="DOE Joint Genome Institute"/>
            <person name="Ahrendt S."/>
            <person name="Riley R."/>
            <person name="Andreopoulos W."/>
            <person name="Labutti K."/>
            <person name="Pangilinan J."/>
            <person name="Ruiz-Duenas F.J."/>
            <person name="Barrasa J.M."/>
            <person name="Sanchez-Garcia M."/>
            <person name="Camarero S."/>
            <person name="Miyauchi S."/>
            <person name="Serrano A."/>
            <person name="Linde D."/>
            <person name="Babiker R."/>
            <person name="Drula E."/>
            <person name="Ayuso-Fernandez I."/>
            <person name="Pacheco R."/>
            <person name="Padilla G."/>
            <person name="Ferreira P."/>
            <person name="Barriuso J."/>
            <person name="Kellner H."/>
            <person name="Castanera R."/>
            <person name="Alfaro M."/>
            <person name="Ramirez L."/>
            <person name="Pisabarro A.G."/>
            <person name="Kuo A."/>
            <person name="Tritt A."/>
            <person name="Lipzen A."/>
            <person name="He G."/>
            <person name="Yan M."/>
            <person name="Ng V."/>
            <person name="Cullen D."/>
            <person name="Martin F."/>
            <person name="Rosso M.-N."/>
            <person name="Henrissat B."/>
            <person name="Hibbett D."/>
            <person name="Martinez A.T."/>
            <person name="Grigoriev I.V."/>
        </authorList>
    </citation>
    <scope>NUCLEOTIDE SEQUENCE</scope>
    <source>
        <strain evidence="3">CBS 247.69</strain>
    </source>
</reference>
<name>A0A9P6CC98_9AGAR</name>
<keyword evidence="1" id="KW-0175">Coiled coil</keyword>
<keyword evidence="4" id="KW-1185">Reference proteome</keyword>
<protein>
    <submittedName>
        <fullName evidence="3">CHAT domain-containing protein</fullName>
    </submittedName>
</protein>
<evidence type="ECO:0000313" key="4">
    <source>
        <dbReference type="Proteomes" id="UP000807353"/>
    </source>
</evidence>
<evidence type="ECO:0000256" key="1">
    <source>
        <dbReference type="SAM" id="Coils"/>
    </source>
</evidence>
<dbReference type="EMBL" id="MU150514">
    <property type="protein sequence ID" value="KAF9455813.1"/>
    <property type="molecule type" value="Genomic_DNA"/>
</dbReference>
<proteinExistence type="predicted"/>
<dbReference type="InterPro" id="IPR011990">
    <property type="entry name" value="TPR-like_helical_dom_sf"/>
</dbReference>
<dbReference type="Gene3D" id="1.25.40.10">
    <property type="entry name" value="Tetratricopeptide repeat domain"/>
    <property type="match status" value="1"/>
</dbReference>
<evidence type="ECO:0000259" key="2">
    <source>
        <dbReference type="Pfam" id="PF12770"/>
    </source>
</evidence>
<comment type="caution">
    <text evidence="3">The sequence shown here is derived from an EMBL/GenBank/DDBJ whole genome shotgun (WGS) entry which is preliminary data.</text>
</comment>
<accession>A0A9P6CC98</accession>
<dbReference type="InterPro" id="IPR024983">
    <property type="entry name" value="CHAT_dom"/>
</dbReference>